<dbReference type="GO" id="GO:0009507">
    <property type="term" value="C:chloroplast"/>
    <property type="evidence" value="ECO:0007669"/>
    <property type="project" value="UniProtKB-SubCell"/>
</dbReference>
<keyword evidence="13" id="KW-0503">Monooxygenase</keyword>
<dbReference type="GO" id="GO:0006412">
    <property type="term" value="P:translation"/>
    <property type="evidence" value="ECO:0007669"/>
    <property type="project" value="InterPro"/>
</dbReference>
<dbReference type="HAMAP" id="MF_00539">
    <property type="entry name" value="Ribosomal_bL27"/>
    <property type="match status" value="1"/>
</dbReference>
<dbReference type="PANTHER" id="PTHR47955">
    <property type="entry name" value="CYTOCHROME P450 FAMILY 71 PROTEIN"/>
    <property type="match status" value="1"/>
</dbReference>
<comment type="similarity">
    <text evidence="3">Belongs to the cytochrome P450 family.</text>
</comment>
<evidence type="ECO:0000256" key="9">
    <source>
        <dbReference type="ARBA" id="ARBA00022946"/>
    </source>
</evidence>
<proteinExistence type="inferred from homology"/>
<evidence type="ECO:0000256" key="17">
    <source>
        <dbReference type="ARBA" id="ARBA00082771"/>
    </source>
</evidence>
<evidence type="ECO:0000256" key="4">
    <source>
        <dbReference type="ARBA" id="ARBA00010797"/>
    </source>
</evidence>
<dbReference type="Gene3D" id="1.10.630.10">
    <property type="entry name" value="Cytochrome P450"/>
    <property type="match status" value="1"/>
</dbReference>
<keyword evidence="7" id="KW-0934">Plastid</keyword>
<evidence type="ECO:0000313" key="20">
    <source>
        <dbReference type="EMBL" id="RXH69632.1"/>
    </source>
</evidence>
<dbReference type="GO" id="GO:0016705">
    <property type="term" value="F:oxidoreductase activity, acting on paired donors, with incorporation or reduction of molecular oxygen"/>
    <property type="evidence" value="ECO:0007669"/>
    <property type="project" value="InterPro"/>
</dbReference>
<dbReference type="FunFam" id="1.10.630.10:FF:000043">
    <property type="entry name" value="Cytochrome P450 99A2"/>
    <property type="match status" value="1"/>
</dbReference>
<dbReference type="SUPFAM" id="SSF48264">
    <property type="entry name" value="Cytochrome P450"/>
    <property type="match status" value="1"/>
</dbReference>
<keyword evidence="21" id="KW-1185">Reference proteome</keyword>
<keyword evidence="6" id="KW-0349">Heme</keyword>
<keyword evidence="19" id="KW-1133">Transmembrane helix</keyword>
<evidence type="ECO:0000256" key="8">
    <source>
        <dbReference type="ARBA" id="ARBA00022723"/>
    </source>
</evidence>
<evidence type="ECO:0000256" key="2">
    <source>
        <dbReference type="ARBA" id="ARBA00004229"/>
    </source>
</evidence>
<evidence type="ECO:0000256" key="19">
    <source>
        <dbReference type="SAM" id="Phobius"/>
    </source>
</evidence>
<dbReference type="GO" id="GO:1990904">
    <property type="term" value="C:ribonucleoprotein complex"/>
    <property type="evidence" value="ECO:0007669"/>
    <property type="project" value="UniProtKB-KW"/>
</dbReference>
<dbReference type="PANTHER" id="PTHR47955:SF8">
    <property type="entry name" value="CYTOCHROME P450 71D11-LIKE"/>
    <property type="match status" value="1"/>
</dbReference>
<dbReference type="EMBL" id="RDQH01000343">
    <property type="protein sequence ID" value="RXH69632.1"/>
    <property type="molecule type" value="Genomic_DNA"/>
</dbReference>
<dbReference type="GO" id="GO:0003735">
    <property type="term" value="F:structural constituent of ribosome"/>
    <property type="evidence" value="ECO:0007669"/>
    <property type="project" value="InterPro"/>
</dbReference>
<evidence type="ECO:0000256" key="3">
    <source>
        <dbReference type="ARBA" id="ARBA00010617"/>
    </source>
</evidence>
<keyword evidence="12" id="KW-0408">Iron</keyword>
<reference evidence="20 21" key="1">
    <citation type="submission" date="2018-10" db="EMBL/GenBank/DDBJ databases">
        <title>A high-quality apple genome assembly.</title>
        <authorList>
            <person name="Hu J."/>
        </authorList>
    </citation>
    <scope>NUCLEOTIDE SEQUENCE [LARGE SCALE GENOMIC DNA]</scope>
    <source>
        <strain evidence="21">cv. HFTH1</strain>
        <tissue evidence="20">Young leaf</tissue>
    </source>
</reference>
<organism evidence="20 21">
    <name type="scientific">Malus domestica</name>
    <name type="common">Apple</name>
    <name type="synonym">Pyrus malus</name>
    <dbReference type="NCBI Taxonomy" id="3750"/>
    <lineage>
        <taxon>Eukaryota</taxon>
        <taxon>Viridiplantae</taxon>
        <taxon>Streptophyta</taxon>
        <taxon>Embryophyta</taxon>
        <taxon>Tracheophyta</taxon>
        <taxon>Spermatophyta</taxon>
        <taxon>Magnoliopsida</taxon>
        <taxon>eudicotyledons</taxon>
        <taxon>Gunneridae</taxon>
        <taxon>Pentapetalae</taxon>
        <taxon>rosids</taxon>
        <taxon>fabids</taxon>
        <taxon>Rosales</taxon>
        <taxon>Rosaceae</taxon>
        <taxon>Amygdaloideae</taxon>
        <taxon>Maleae</taxon>
        <taxon>Malus</taxon>
    </lineage>
</organism>
<evidence type="ECO:0000256" key="5">
    <source>
        <dbReference type="ARBA" id="ARBA00022528"/>
    </source>
</evidence>
<dbReference type="InterPro" id="IPR017972">
    <property type="entry name" value="Cyt_P450_CS"/>
</dbReference>
<dbReference type="GO" id="GO:0020037">
    <property type="term" value="F:heme binding"/>
    <property type="evidence" value="ECO:0007669"/>
    <property type="project" value="InterPro"/>
</dbReference>
<evidence type="ECO:0000256" key="11">
    <source>
        <dbReference type="ARBA" id="ARBA00023002"/>
    </source>
</evidence>
<dbReference type="Gene3D" id="2.40.50.100">
    <property type="match status" value="1"/>
</dbReference>
<dbReference type="GO" id="GO:0005840">
    <property type="term" value="C:ribosome"/>
    <property type="evidence" value="ECO:0007669"/>
    <property type="project" value="UniProtKB-KW"/>
</dbReference>
<gene>
    <name evidence="20" type="ORF">DVH24_037416</name>
</gene>
<keyword evidence="9" id="KW-0809">Transit peptide</keyword>
<dbReference type="Proteomes" id="UP000290289">
    <property type="component" value="Chromosome 17"/>
</dbReference>
<dbReference type="Pfam" id="PF01016">
    <property type="entry name" value="Ribosomal_L27"/>
    <property type="match status" value="1"/>
</dbReference>
<evidence type="ECO:0000256" key="10">
    <source>
        <dbReference type="ARBA" id="ARBA00022980"/>
    </source>
</evidence>
<feature type="region of interest" description="Disordered" evidence="18">
    <location>
        <begin position="598"/>
        <end position="619"/>
    </location>
</feature>
<dbReference type="InterPro" id="IPR001128">
    <property type="entry name" value="Cyt_P450"/>
</dbReference>
<evidence type="ECO:0000256" key="1">
    <source>
        <dbReference type="ARBA" id="ARBA00001971"/>
    </source>
</evidence>
<sequence length="742" mass="82559">MKLITAYLDQIMFLIVEGPYFPIFVSLLVCILVIFWKRSRAGGLKSPPGPWKLPIIGNLHQMVGRLPHHIFRDLAKKHGPIMHLKLGQLEAVIISSPKAAREVLKIHELAFAQRPIVLATEVLSFGQGGIISAPYGDLWRSLRKVCMFELLSAKRVQSFRSIREEEAQNLVESIGSMSHRGLAINFSDRCCSFANDVVSKAAFGKKCKDQKEFLSLLDEVNKLASGFDIPDLFPSLSFLGFVTGSIPALKDIQSKLGKILENIINDHKTKISKRDLMIRSTSTTTAGNDKAEEGEEENFVDVLLKLKESNKAEFNFTTNQIKDIILDIFAAASETSATTIEWAMSELMKNPRIMKRAQAEVRQSVVQFEGKKGKVIEERDVKKLDYLKSVVKETLRLHSPLALLPREARDTVQVGGFKLPVKSKVIINLWAMGRDPDIWGADAECFKPERFHGSSVDFKGFDFEFIPFGAGRRICPGMSFGVTVIELALAVLLYHFDWKLANGMNPDELDMTESLGLTCKRKNALYLTATPHFTSLEMAVASMSFNVVGAFRGLSLRPTSTSSSSSSSFFRGDLGSLQLGPKLSLVSSGPQRLPLTIQNAHKKGAGSTKNGRDSKGQRLGVKIYGDQVAKAGSIIVRQRGTKFHAGKNVGLGKDHTIFSLIDGMVKFEKFGPDKKKISVYPREVQPENPNSYRVKKRENFRLQRERKKARKEGYILQNEPALLLASADAADANPMIERMNEP</sequence>
<dbReference type="Pfam" id="PF00067">
    <property type="entry name" value="p450"/>
    <property type="match status" value="1"/>
</dbReference>
<protein>
    <recommendedName>
        <fullName evidence="15">Large ribosomal subunit protein bL27c</fullName>
    </recommendedName>
    <alternativeName>
        <fullName evidence="16">50S ribosomal protein L27, chloroplastic</fullName>
    </alternativeName>
    <alternativeName>
        <fullName evidence="17">CL27</fullName>
    </alternativeName>
</protein>
<dbReference type="FunFam" id="2.40.50.100:FF:000051">
    <property type="entry name" value="50S ribosomal protein L27"/>
    <property type="match status" value="1"/>
</dbReference>
<keyword evidence="11" id="KW-0560">Oxidoreductase</keyword>
<dbReference type="PROSITE" id="PS00831">
    <property type="entry name" value="RIBOSOMAL_L27"/>
    <property type="match status" value="1"/>
</dbReference>
<dbReference type="NCBIfam" id="TIGR00062">
    <property type="entry name" value="L27"/>
    <property type="match status" value="1"/>
</dbReference>
<keyword evidence="19" id="KW-0472">Membrane</keyword>
<comment type="cofactor">
    <cofactor evidence="1">
        <name>heme</name>
        <dbReference type="ChEBI" id="CHEBI:30413"/>
    </cofactor>
</comment>
<evidence type="ECO:0000256" key="7">
    <source>
        <dbReference type="ARBA" id="ARBA00022640"/>
    </source>
</evidence>
<comment type="similarity">
    <text evidence="4">Belongs to the bacterial ribosomal protein bL27 family.</text>
</comment>
<evidence type="ECO:0000313" key="21">
    <source>
        <dbReference type="Proteomes" id="UP000290289"/>
    </source>
</evidence>
<keyword evidence="5" id="KW-0150">Chloroplast</keyword>
<name>A0A498HIC2_MALDO</name>
<dbReference type="PROSITE" id="PS00086">
    <property type="entry name" value="CYTOCHROME_P450"/>
    <property type="match status" value="1"/>
</dbReference>
<feature type="transmembrane region" description="Helical" evidence="19">
    <location>
        <begin position="20"/>
        <end position="36"/>
    </location>
</feature>
<evidence type="ECO:0000256" key="15">
    <source>
        <dbReference type="ARBA" id="ARBA00035268"/>
    </source>
</evidence>
<dbReference type="InterPro" id="IPR001684">
    <property type="entry name" value="Ribosomal_bL27"/>
</dbReference>
<dbReference type="GO" id="GO:0005506">
    <property type="term" value="F:iron ion binding"/>
    <property type="evidence" value="ECO:0007669"/>
    <property type="project" value="InterPro"/>
</dbReference>
<dbReference type="SUPFAM" id="SSF110324">
    <property type="entry name" value="Ribosomal L27 protein-like"/>
    <property type="match status" value="1"/>
</dbReference>
<dbReference type="CDD" id="cd11072">
    <property type="entry name" value="CYP71-like"/>
    <property type="match status" value="1"/>
</dbReference>
<keyword evidence="14" id="KW-0687">Ribonucleoprotein</keyword>
<evidence type="ECO:0000256" key="16">
    <source>
        <dbReference type="ARBA" id="ARBA00035428"/>
    </source>
</evidence>
<dbReference type="GO" id="GO:0004497">
    <property type="term" value="F:monooxygenase activity"/>
    <property type="evidence" value="ECO:0007669"/>
    <property type="project" value="UniProtKB-KW"/>
</dbReference>
<keyword evidence="10" id="KW-0689">Ribosomal protein</keyword>
<keyword evidence="8" id="KW-0479">Metal-binding</keyword>
<comment type="caution">
    <text evidence="20">The sequence shown here is derived from an EMBL/GenBank/DDBJ whole genome shotgun (WGS) entry which is preliminary data.</text>
</comment>
<dbReference type="InterPro" id="IPR018261">
    <property type="entry name" value="Ribosomal_bL27_CS"/>
</dbReference>
<evidence type="ECO:0000256" key="13">
    <source>
        <dbReference type="ARBA" id="ARBA00023033"/>
    </source>
</evidence>
<dbReference type="AlphaFoldDB" id="A0A498HIC2"/>
<accession>A0A498HIC2</accession>
<dbReference type="PRINTS" id="PR00063">
    <property type="entry name" value="RIBOSOMALL27"/>
</dbReference>
<evidence type="ECO:0000256" key="18">
    <source>
        <dbReference type="SAM" id="MobiDB-lite"/>
    </source>
</evidence>
<dbReference type="InterPro" id="IPR036396">
    <property type="entry name" value="Cyt_P450_sf"/>
</dbReference>
<comment type="subcellular location">
    <subcellularLocation>
        <location evidence="2">Plastid</location>
        <location evidence="2">Chloroplast</location>
    </subcellularLocation>
</comment>
<keyword evidence="19" id="KW-0812">Transmembrane</keyword>
<evidence type="ECO:0000256" key="14">
    <source>
        <dbReference type="ARBA" id="ARBA00023274"/>
    </source>
</evidence>
<evidence type="ECO:0000256" key="12">
    <source>
        <dbReference type="ARBA" id="ARBA00023004"/>
    </source>
</evidence>
<evidence type="ECO:0000256" key="6">
    <source>
        <dbReference type="ARBA" id="ARBA00022617"/>
    </source>
</evidence>